<dbReference type="AlphaFoldDB" id="A0A1I4NFA8"/>
<dbReference type="Proteomes" id="UP000199520">
    <property type="component" value="Unassembled WGS sequence"/>
</dbReference>
<evidence type="ECO:0000313" key="11">
    <source>
        <dbReference type="EMBL" id="SFM13990.1"/>
    </source>
</evidence>
<dbReference type="STRING" id="1123291.SAMN04490355_104534"/>
<keyword evidence="4" id="KW-0547">Nucleotide-binding</keyword>
<dbReference type="Gene3D" id="3.40.50.300">
    <property type="entry name" value="P-loop containing nucleotide triphosphate hydrolases"/>
    <property type="match status" value="1"/>
</dbReference>
<proteinExistence type="predicted"/>
<evidence type="ECO:0000256" key="1">
    <source>
        <dbReference type="ARBA" id="ARBA00004651"/>
    </source>
</evidence>
<dbReference type="SMART" id="SM00382">
    <property type="entry name" value="AAA"/>
    <property type="match status" value="1"/>
</dbReference>
<dbReference type="Pfam" id="PF00005">
    <property type="entry name" value="ABC_tran"/>
    <property type="match status" value="1"/>
</dbReference>
<feature type="transmembrane region" description="Helical" evidence="8">
    <location>
        <begin position="274"/>
        <end position="294"/>
    </location>
</feature>
<evidence type="ECO:0000313" key="12">
    <source>
        <dbReference type="Proteomes" id="UP000199520"/>
    </source>
</evidence>
<reference evidence="12" key="1">
    <citation type="submission" date="2016-10" db="EMBL/GenBank/DDBJ databases">
        <authorList>
            <person name="Varghese N."/>
            <person name="Submissions S."/>
        </authorList>
    </citation>
    <scope>NUCLEOTIDE SEQUENCE [LARGE SCALE GENOMIC DNA]</scope>
    <source>
        <strain evidence="12">DSM 13327</strain>
    </source>
</reference>
<dbReference type="PROSITE" id="PS00211">
    <property type="entry name" value="ABC_TRANSPORTER_1"/>
    <property type="match status" value="1"/>
</dbReference>
<dbReference type="CDD" id="cd03223">
    <property type="entry name" value="ABCD_peroxisomal_ALDP"/>
    <property type="match status" value="1"/>
</dbReference>
<keyword evidence="6 8" id="KW-1133">Transmembrane helix</keyword>
<evidence type="ECO:0000256" key="4">
    <source>
        <dbReference type="ARBA" id="ARBA00022741"/>
    </source>
</evidence>
<keyword evidence="2" id="KW-0813">Transport</keyword>
<dbReference type="InterPro" id="IPR027417">
    <property type="entry name" value="P-loop_NTPase"/>
</dbReference>
<evidence type="ECO:0000256" key="7">
    <source>
        <dbReference type="ARBA" id="ARBA00023136"/>
    </source>
</evidence>
<dbReference type="Pfam" id="PF06472">
    <property type="entry name" value="ABC_membrane_2"/>
    <property type="match status" value="1"/>
</dbReference>
<feature type="domain" description="ABC transmembrane type-1" evidence="10">
    <location>
        <begin position="32"/>
        <end position="333"/>
    </location>
</feature>
<dbReference type="GO" id="GO:0016887">
    <property type="term" value="F:ATP hydrolysis activity"/>
    <property type="evidence" value="ECO:0007669"/>
    <property type="project" value="InterPro"/>
</dbReference>
<dbReference type="GO" id="GO:0140359">
    <property type="term" value="F:ABC-type transporter activity"/>
    <property type="evidence" value="ECO:0007669"/>
    <property type="project" value="InterPro"/>
</dbReference>
<dbReference type="GO" id="GO:0005524">
    <property type="term" value="F:ATP binding"/>
    <property type="evidence" value="ECO:0007669"/>
    <property type="project" value="UniProtKB-KW"/>
</dbReference>
<evidence type="ECO:0000256" key="2">
    <source>
        <dbReference type="ARBA" id="ARBA00022448"/>
    </source>
</evidence>
<feature type="transmembrane region" description="Helical" evidence="8">
    <location>
        <begin position="189"/>
        <end position="206"/>
    </location>
</feature>
<dbReference type="InterPro" id="IPR011527">
    <property type="entry name" value="ABC1_TM_dom"/>
</dbReference>
<evidence type="ECO:0000256" key="6">
    <source>
        <dbReference type="ARBA" id="ARBA00022989"/>
    </source>
</evidence>
<evidence type="ECO:0000256" key="3">
    <source>
        <dbReference type="ARBA" id="ARBA00022692"/>
    </source>
</evidence>
<dbReference type="InterPro" id="IPR036640">
    <property type="entry name" value="ABC1_TM_sf"/>
</dbReference>
<dbReference type="InterPro" id="IPR050835">
    <property type="entry name" value="ABC_transporter_sub-D"/>
</dbReference>
<dbReference type="SUPFAM" id="SSF52540">
    <property type="entry name" value="P-loop containing nucleoside triphosphate hydrolases"/>
    <property type="match status" value="1"/>
</dbReference>
<dbReference type="GO" id="GO:0005886">
    <property type="term" value="C:plasma membrane"/>
    <property type="evidence" value="ECO:0007669"/>
    <property type="project" value="UniProtKB-SubCell"/>
</dbReference>
<keyword evidence="5 11" id="KW-0067">ATP-binding</keyword>
<keyword evidence="3 8" id="KW-0812">Transmembrane</keyword>
<dbReference type="SUPFAM" id="SSF90123">
    <property type="entry name" value="ABC transporter transmembrane region"/>
    <property type="match status" value="1"/>
</dbReference>
<keyword evidence="7 8" id="KW-0472">Membrane</keyword>
<comment type="subcellular location">
    <subcellularLocation>
        <location evidence="1">Cell membrane</location>
        <topology evidence="1">Multi-pass membrane protein</topology>
    </subcellularLocation>
</comment>
<name>A0A1I4NFA8_9FIRM</name>
<dbReference type="InterPro" id="IPR017871">
    <property type="entry name" value="ABC_transporter-like_CS"/>
</dbReference>
<dbReference type="PANTHER" id="PTHR11384:SF59">
    <property type="entry name" value="LYSOSOMAL COBALAMIN TRANSPORTER ABCD4"/>
    <property type="match status" value="1"/>
</dbReference>
<evidence type="ECO:0000256" key="5">
    <source>
        <dbReference type="ARBA" id="ARBA00022840"/>
    </source>
</evidence>
<organism evidence="11 12">
    <name type="scientific">Pelosinus propionicus DSM 13327</name>
    <dbReference type="NCBI Taxonomy" id="1123291"/>
    <lineage>
        <taxon>Bacteria</taxon>
        <taxon>Bacillati</taxon>
        <taxon>Bacillota</taxon>
        <taxon>Negativicutes</taxon>
        <taxon>Selenomonadales</taxon>
        <taxon>Sporomusaceae</taxon>
        <taxon>Pelosinus</taxon>
    </lineage>
</organism>
<dbReference type="PANTHER" id="PTHR11384">
    <property type="entry name" value="ATP-BINDING CASSETTE, SUB-FAMILY D MEMBER"/>
    <property type="match status" value="1"/>
</dbReference>
<dbReference type="Gene3D" id="1.20.1560.10">
    <property type="entry name" value="ABC transporter type 1, transmembrane domain"/>
    <property type="match status" value="1"/>
</dbReference>
<dbReference type="OrthoDB" id="9810134at2"/>
<dbReference type="RefSeq" id="WP_090941571.1">
    <property type="nucleotide sequence ID" value="NZ_FOTS01000045.1"/>
</dbReference>
<evidence type="ECO:0000259" key="9">
    <source>
        <dbReference type="PROSITE" id="PS50893"/>
    </source>
</evidence>
<keyword evidence="12" id="KW-1185">Reference proteome</keyword>
<accession>A0A1I4NFA8</accession>
<dbReference type="InterPro" id="IPR003439">
    <property type="entry name" value="ABC_transporter-like_ATP-bd"/>
</dbReference>
<evidence type="ECO:0000256" key="8">
    <source>
        <dbReference type="SAM" id="Phobius"/>
    </source>
</evidence>
<evidence type="ECO:0000259" key="10">
    <source>
        <dbReference type="PROSITE" id="PS50929"/>
    </source>
</evidence>
<sequence length="572" mass="66063">MINVYNRNFMQGMWQITKAYWFSEEKWKARMLLAVIVALNLGQVYILVLLNEWSNTFYNTLQNHDKDGFVSAIGTFCILAACHIIVAVYVLYMQQFLELKWRRWLTQEYLQTWLHKQAYYQMQLLDNNTDNPDQRISEDLKLFVNLALGLSVGFLKAAVTLFSFMFILWNLSGSLTIPIGQTEITIPGYMFWVAIIYSIAGNWLTVKIGKPLVNLNFSQQRYEADFRFSLIRLRENSESIALYGGEVQEQMKLTERFQMVFENFKAVMLRQKKLTWFTSGYGQIAIVFPLVVAAPRYFSNQIQLGGLMQINSAFGKVQDSLSFFIESYSSLAQWQSVVKRLLGFNHAMHRVEHIADQKVIDVTYAGETSLHVQQLQIDLPNGEELLKDLHLTIHQGDSLLIMGPSGCGKSTLMRTLAGIWPFGQGSVRIPAEQRLLFLPQRSYLPLGTLRDSVLYPYKEDFATDEEIRGIMELCKLEELADKLDQVEDWSHVLSFGEQQRIAFVRAILQRPDWLFLDEATSAIDEITEAHLYQLLHSQLKNTTIISVGHRNTLVNYHKHKLIIDDTGGWRFE</sequence>
<gene>
    <name evidence="11" type="ORF">SAMN04490355_104534</name>
</gene>
<dbReference type="InterPro" id="IPR003593">
    <property type="entry name" value="AAA+_ATPase"/>
</dbReference>
<feature type="transmembrane region" description="Helical" evidence="8">
    <location>
        <begin position="70"/>
        <end position="92"/>
    </location>
</feature>
<feature type="domain" description="ABC transporter" evidence="9">
    <location>
        <begin position="370"/>
        <end position="572"/>
    </location>
</feature>
<dbReference type="PROSITE" id="PS50929">
    <property type="entry name" value="ABC_TM1F"/>
    <property type="match status" value="1"/>
</dbReference>
<feature type="transmembrane region" description="Helical" evidence="8">
    <location>
        <begin position="142"/>
        <end position="169"/>
    </location>
</feature>
<dbReference type="PROSITE" id="PS50893">
    <property type="entry name" value="ABC_TRANSPORTER_2"/>
    <property type="match status" value="1"/>
</dbReference>
<protein>
    <submittedName>
        <fullName evidence="11">Putative ATP-binding cassette transporter</fullName>
    </submittedName>
</protein>
<dbReference type="EMBL" id="FOTS01000045">
    <property type="protein sequence ID" value="SFM13990.1"/>
    <property type="molecule type" value="Genomic_DNA"/>
</dbReference>
<feature type="transmembrane region" description="Helical" evidence="8">
    <location>
        <begin position="31"/>
        <end position="50"/>
    </location>
</feature>